<sequence length="136" mass="15113">MKLFLLPFLLIFSCVSIAQNSIYTFDGSIINIPPSAFVNDARQYPKNSDFSLQVYHPMSSEQGDRAALVTIKNMAAGKRFFQAEHVMAVLADGARHTPISTVSKLVLEGQQTATLTLEFGRHDYPIVSVYTSEKLK</sequence>
<evidence type="ECO:0008006" key="4">
    <source>
        <dbReference type="Google" id="ProtNLM"/>
    </source>
</evidence>
<organism evidence="2 3">
    <name type="scientific">Pseudoalteromonas amylolytica</name>
    <dbReference type="NCBI Taxonomy" id="1859457"/>
    <lineage>
        <taxon>Bacteria</taxon>
        <taxon>Pseudomonadati</taxon>
        <taxon>Pseudomonadota</taxon>
        <taxon>Gammaproteobacteria</taxon>
        <taxon>Alteromonadales</taxon>
        <taxon>Pseudoalteromonadaceae</taxon>
        <taxon>Pseudoalteromonas</taxon>
    </lineage>
</organism>
<dbReference type="RefSeq" id="WP_070987577.1">
    <property type="nucleotide sequence ID" value="NZ_MKJU01000035.1"/>
</dbReference>
<keyword evidence="3" id="KW-1185">Reference proteome</keyword>
<feature type="chain" id="PRO_5010386298" description="DUF4426 domain-containing protein" evidence="1">
    <location>
        <begin position="19"/>
        <end position="136"/>
    </location>
</feature>
<name>A0A1S1MQ09_9GAMM</name>
<proteinExistence type="predicted"/>
<feature type="signal peptide" evidence="1">
    <location>
        <begin position="1"/>
        <end position="18"/>
    </location>
</feature>
<dbReference type="Proteomes" id="UP000179786">
    <property type="component" value="Unassembled WGS sequence"/>
</dbReference>
<gene>
    <name evidence="2" type="ORF">BET10_00375</name>
</gene>
<evidence type="ECO:0000313" key="3">
    <source>
        <dbReference type="Proteomes" id="UP000179786"/>
    </source>
</evidence>
<dbReference type="OrthoDB" id="6080130at2"/>
<dbReference type="EMBL" id="MKJU01000035">
    <property type="protein sequence ID" value="OHU87108.1"/>
    <property type="molecule type" value="Genomic_DNA"/>
</dbReference>
<accession>A0A1S1MQ09</accession>
<dbReference type="STRING" id="1859457.BET10_00375"/>
<protein>
    <recommendedName>
        <fullName evidence="4">DUF4426 domain-containing protein</fullName>
    </recommendedName>
</protein>
<dbReference type="AlphaFoldDB" id="A0A1S1MQ09"/>
<evidence type="ECO:0000313" key="2">
    <source>
        <dbReference type="EMBL" id="OHU87108.1"/>
    </source>
</evidence>
<keyword evidence="1" id="KW-0732">Signal</keyword>
<comment type="caution">
    <text evidence="2">The sequence shown here is derived from an EMBL/GenBank/DDBJ whole genome shotgun (WGS) entry which is preliminary data.</text>
</comment>
<evidence type="ECO:0000256" key="1">
    <source>
        <dbReference type="SAM" id="SignalP"/>
    </source>
</evidence>
<reference evidence="2 3" key="1">
    <citation type="submission" date="2016-09" db="EMBL/GenBank/DDBJ databases">
        <title>Pseudoalteromonas amylolytica sp. nov., isolated from the surface seawater.</title>
        <authorList>
            <person name="Wu Y.-H."/>
            <person name="Cheng H."/>
            <person name="Jin X.-B."/>
            <person name="Wang C.-S."/>
            <person name="Xu X.-W."/>
        </authorList>
    </citation>
    <scope>NUCLEOTIDE SEQUENCE [LARGE SCALE GENOMIC DNA]</scope>
    <source>
        <strain evidence="2 3">JW1</strain>
    </source>
</reference>